<dbReference type="InterPro" id="IPR027417">
    <property type="entry name" value="P-loop_NTPase"/>
</dbReference>
<keyword evidence="3" id="KW-1185">Reference proteome</keyword>
<reference evidence="2 3" key="1">
    <citation type="submission" date="2021-05" db="EMBL/GenBank/DDBJ databases">
        <title>A Polyphasic approach of four new species of the genus Ohtaekwangia: Ohtaekwangia histidinii sp. nov., Ohtaekwangia cretensis sp. nov., Ohtaekwangia indiensis sp. nov., Ohtaekwangia reichenbachii sp. nov. from diverse environment.</title>
        <authorList>
            <person name="Octaviana S."/>
        </authorList>
    </citation>
    <scope>NUCLEOTIDE SEQUENCE [LARGE SCALE GENOMIC DNA]</scope>
    <source>
        <strain evidence="2 3">PWU4</strain>
    </source>
</reference>
<dbReference type="GO" id="GO:0016887">
    <property type="term" value="F:ATP hydrolysis activity"/>
    <property type="evidence" value="ECO:0007669"/>
    <property type="project" value="InterPro"/>
</dbReference>
<dbReference type="Gene3D" id="3.40.50.300">
    <property type="entry name" value="P-loop containing nucleotide triphosphate hydrolases"/>
    <property type="match status" value="1"/>
</dbReference>
<dbReference type="EMBL" id="JAHESF010000020">
    <property type="protein sequence ID" value="MBT1699044.1"/>
    <property type="molecule type" value="Genomic_DNA"/>
</dbReference>
<organism evidence="2 3">
    <name type="scientific">Chryseosolibacter histidini</name>
    <dbReference type="NCBI Taxonomy" id="2782349"/>
    <lineage>
        <taxon>Bacteria</taxon>
        <taxon>Pseudomonadati</taxon>
        <taxon>Bacteroidota</taxon>
        <taxon>Cytophagia</taxon>
        <taxon>Cytophagales</taxon>
        <taxon>Chryseotaleaceae</taxon>
        <taxon>Chryseosolibacter</taxon>
    </lineage>
</organism>
<sequence length="537" mass="62158">MSDLFNQAKGFFQKIAQAPTNPHAEPPVGKFEIRDLYADEDRTGQSQETVGESQQATALDEKLRQAYFWITNTAIISPYYDIEYDDGNAKEFAFGDSKVKLSLPNDQSYSSFVLIPLLNLVVQGKCLIVGGPGRGKTATSVLLGLLAGYSKTDVLRAIQHGQPQMTISDLLGHPLPADMVKAEKTSDIRIAWRKWLGMRVKIIDEYNRIPTRTQSALLTVLADNYAEIFDQIYECPPSAWYLTANDDAGGGTYQVIEALKDRIDIVIRAFHFNTRFIEDLQKRIELNFKPEAMIPEEIIFSEQELDAINKQIRAVEIPAPLRKRIEFFCRNFEFFEPASDRIEYMTKDTAKLSGMDFHTLFMLDNGKDQVKDLGSQTVNGISVRKIQTLLIFAKALAYFRGNKVVALEDIRQIMPFVLHDTFTPHLESPFFDQPGNEKYRVDRIIWIRKLFDLSCEEYIGQNLDSDDPVERFEEQFKKGLENVPLREIDKRLLEIEKQLHRWSLDKKLYGYRADDILKLKYFYQRYSNYKRWLQWKK</sequence>
<name>A0AAP2DRI8_9BACT</name>
<proteinExistence type="predicted"/>
<protein>
    <submittedName>
        <fullName evidence="2">AAA family ATPase</fullName>
    </submittedName>
</protein>
<dbReference type="AlphaFoldDB" id="A0AAP2DRI8"/>
<gene>
    <name evidence="2" type="ORF">KK083_19270</name>
</gene>
<dbReference type="InterPro" id="IPR050764">
    <property type="entry name" value="CbbQ/NirQ/NorQ/GpvN"/>
</dbReference>
<dbReference type="Pfam" id="PF07726">
    <property type="entry name" value="AAA_3"/>
    <property type="match status" value="1"/>
</dbReference>
<dbReference type="PANTHER" id="PTHR42759:SF1">
    <property type="entry name" value="MAGNESIUM-CHELATASE SUBUNIT CHLD"/>
    <property type="match status" value="1"/>
</dbReference>
<comment type="caution">
    <text evidence="2">The sequence shown here is derived from an EMBL/GenBank/DDBJ whole genome shotgun (WGS) entry which is preliminary data.</text>
</comment>
<accession>A0AAP2DRI8</accession>
<evidence type="ECO:0000313" key="2">
    <source>
        <dbReference type="EMBL" id="MBT1699044.1"/>
    </source>
</evidence>
<dbReference type="RefSeq" id="WP_254166400.1">
    <property type="nucleotide sequence ID" value="NZ_JAHESF010000020.1"/>
</dbReference>
<dbReference type="PANTHER" id="PTHR42759">
    <property type="entry name" value="MOXR FAMILY PROTEIN"/>
    <property type="match status" value="1"/>
</dbReference>
<evidence type="ECO:0000259" key="1">
    <source>
        <dbReference type="Pfam" id="PF07726"/>
    </source>
</evidence>
<dbReference type="Proteomes" id="UP001319200">
    <property type="component" value="Unassembled WGS sequence"/>
</dbReference>
<feature type="domain" description="ATPase AAA-3" evidence="1">
    <location>
        <begin position="126"/>
        <end position="263"/>
    </location>
</feature>
<dbReference type="GO" id="GO:0005524">
    <property type="term" value="F:ATP binding"/>
    <property type="evidence" value="ECO:0007669"/>
    <property type="project" value="InterPro"/>
</dbReference>
<evidence type="ECO:0000313" key="3">
    <source>
        <dbReference type="Proteomes" id="UP001319200"/>
    </source>
</evidence>
<dbReference type="SUPFAM" id="SSF52540">
    <property type="entry name" value="P-loop containing nucleoside triphosphate hydrolases"/>
    <property type="match status" value="1"/>
</dbReference>
<dbReference type="Gene3D" id="1.10.8.80">
    <property type="entry name" value="Magnesium chelatase subunit I, C-Terminal domain"/>
    <property type="match status" value="1"/>
</dbReference>
<dbReference type="InterPro" id="IPR011703">
    <property type="entry name" value="ATPase_AAA-3"/>
</dbReference>